<evidence type="ECO:0000256" key="8">
    <source>
        <dbReference type="ARBA" id="ARBA00023002"/>
    </source>
</evidence>
<comment type="cofactor">
    <cofactor evidence="1">
        <name>Fe cation</name>
        <dbReference type="ChEBI" id="CHEBI:24875"/>
    </cofactor>
</comment>
<keyword evidence="19" id="KW-1185">Reference proteome</keyword>
<dbReference type="Pfam" id="PF00355">
    <property type="entry name" value="Rieske"/>
    <property type="match status" value="1"/>
</dbReference>
<evidence type="ECO:0000256" key="6">
    <source>
        <dbReference type="ARBA" id="ARBA00022723"/>
    </source>
</evidence>
<dbReference type="InterPro" id="IPR045605">
    <property type="entry name" value="KshA-like_C"/>
</dbReference>
<evidence type="ECO:0000256" key="12">
    <source>
        <dbReference type="ARBA" id="ARBA00025712"/>
    </source>
</evidence>
<dbReference type="GO" id="GO:0051537">
    <property type="term" value="F:2 iron, 2 sulfur cluster binding"/>
    <property type="evidence" value="ECO:0007669"/>
    <property type="project" value="UniProtKB-KW"/>
</dbReference>
<comment type="similarity">
    <text evidence="13">Belongs to the cholesterol 7-desaturase family.</text>
</comment>
<dbReference type="Proteomes" id="UP000075809">
    <property type="component" value="Unassembled WGS sequence"/>
</dbReference>
<dbReference type="InterPro" id="IPR017941">
    <property type="entry name" value="Rieske_2Fe-2S"/>
</dbReference>
<organism evidence="18 19">
    <name type="scientific">Mycetomoellerius zeteki</name>
    <dbReference type="NCBI Taxonomy" id="64791"/>
    <lineage>
        <taxon>Eukaryota</taxon>
        <taxon>Metazoa</taxon>
        <taxon>Ecdysozoa</taxon>
        <taxon>Arthropoda</taxon>
        <taxon>Hexapoda</taxon>
        <taxon>Insecta</taxon>
        <taxon>Pterygota</taxon>
        <taxon>Neoptera</taxon>
        <taxon>Endopterygota</taxon>
        <taxon>Hymenoptera</taxon>
        <taxon>Apocrita</taxon>
        <taxon>Aculeata</taxon>
        <taxon>Formicoidea</taxon>
        <taxon>Formicidae</taxon>
        <taxon>Myrmicinae</taxon>
        <taxon>Mycetomoellerius</taxon>
    </lineage>
</organism>
<dbReference type="EC" id="1.14.19.21" evidence="14"/>
<dbReference type="GO" id="GO:0170056">
    <property type="term" value="F:cholesterol 7-desaturase [NAD(P)H] activity"/>
    <property type="evidence" value="ECO:0007669"/>
    <property type="project" value="UniProtKB-EC"/>
</dbReference>
<dbReference type="AlphaFoldDB" id="A0A151WIP3"/>
<evidence type="ECO:0000256" key="9">
    <source>
        <dbReference type="ARBA" id="ARBA00023004"/>
    </source>
</evidence>
<dbReference type="GO" id="GO:0005737">
    <property type="term" value="C:cytoplasm"/>
    <property type="evidence" value="ECO:0007669"/>
    <property type="project" value="TreeGrafter"/>
</dbReference>
<dbReference type="SUPFAM" id="SSF55961">
    <property type="entry name" value="Bet v1-like"/>
    <property type="match status" value="1"/>
</dbReference>
<sequence>MSLKKNNLLFVPQDYYNVIKKCRKGNNFILNEMKQEDFISTRFLEDAVFKRVKNSNGETINWLKICWMRFLRNEPYKIFYKISMDENAEFKILDLLPRRGRPRKFENIVLTPLYKNIRQIITWYFLKDMRIETKTRQARSFYASNKHRKVGKLPPVYPNGWFALLESSQIKNGQVKHVSALGENFAVFRYISRNKTSCILFLSHNVLLISSRTERGVVNILDAYCPHLGANMAEGGRVKGDCLECPFHSWTFRGEDGYCENIPYTEKVPHVARVKVWKSCEVNHIIFVWYHSESAEPDWQPQPHTCISNGSWRYQGRNEYLINCHIQDIAENGADPAHLTSVHGPVMFLSGNFSCVSIHPIENNNRNRHFAVSQNSFGSKGKHKAGLHMCHKLILLERFSVMEIDVLAEQIGPSYVELMINTSIGPMYILQTVTPVEPLLQRVTHQIFSPPLLAPYANLIFLGECVMFERDVKIWNYKRYERQPILVREDRAIQAYRRWYSQFYSEHSPTYETAMKDLQW</sequence>
<dbReference type="PANTHER" id="PTHR21266">
    <property type="entry name" value="IRON-SULFUR DOMAIN CONTAINING PROTEIN"/>
    <property type="match status" value="1"/>
</dbReference>
<evidence type="ECO:0000313" key="19">
    <source>
        <dbReference type="Proteomes" id="UP000075809"/>
    </source>
</evidence>
<keyword evidence="6" id="KW-0479">Metal-binding</keyword>
<name>A0A151WIP3_9HYME</name>
<evidence type="ECO:0000256" key="3">
    <source>
        <dbReference type="ARBA" id="ARBA00004972"/>
    </source>
</evidence>
<gene>
    <name evidence="18" type="ORF">ALC60_13237</name>
</gene>
<evidence type="ECO:0000256" key="16">
    <source>
        <dbReference type="ARBA" id="ARBA00049548"/>
    </source>
</evidence>
<dbReference type="InterPro" id="IPR036922">
    <property type="entry name" value="Rieske_2Fe-2S_sf"/>
</dbReference>
<comment type="pathway">
    <text evidence="12">Steroid hormone biosynthesis; dafachronic acid biosynthesis.</text>
</comment>
<evidence type="ECO:0000259" key="17">
    <source>
        <dbReference type="PROSITE" id="PS51296"/>
    </source>
</evidence>
<keyword evidence="9" id="KW-0408">Iron</keyword>
<comment type="subcellular location">
    <subcellularLocation>
        <location evidence="2">Membrane</location>
    </subcellularLocation>
</comment>
<dbReference type="EMBL" id="KQ983082">
    <property type="protein sequence ID" value="KYQ47717.1"/>
    <property type="molecule type" value="Genomic_DNA"/>
</dbReference>
<keyword evidence="8" id="KW-0560">Oxidoreductase</keyword>
<dbReference type="SUPFAM" id="SSF50022">
    <property type="entry name" value="ISP domain"/>
    <property type="match status" value="1"/>
</dbReference>
<evidence type="ECO:0000256" key="4">
    <source>
        <dbReference type="ARBA" id="ARBA00022692"/>
    </source>
</evidence>
<evidence type="ECO:0000256" key="5">
    <source>
        <dbReference type="ARBA" id="ARBA00022714"/>
    </source>
</evidence>
<comment type="pathway">
    <text evidence="3">Hormone biosynthesis.</text>
</comment>
<reference evidence="18 19" key="1">
    <citation type="submission" date="2015-09" db="EMBL/GenBank/DDBJ databases">
        <title>Trachymyrmex zeteki WGS genome.</title>
        <authorList>
            <person name="Nygaard S."/>
            <person name="Hu H."/>
            <person name="Boomsma J."/>
            <person name="Zhang G."/>
        </authorList>
    </citation>
    <scope>NUCLEOTIDE SEQUENCE [LARGE SCALE GENOMIC DNA]</scope>
    <source>
        <strain evidence="18">Tzet28-1</strain>
        <tissue evidence="18">Whole body</tissue>
    </source>
</reference>
<comment type="catalytic activity">
    <reaction evidence="15">
        <text>cholesterol + NADH + O2 + H(+) = 7-dehydrocholesterol + NAD(+) + 2 H2O</text>
        <dbReference type="Rhea" id="RHEA:51644"/>
        <dbReference type="ChEBI" id="CHEBI:15377"/>
        <dbReference type="ChEBI" id="CHEBI:15378"/>
        <dbReference type="ChEBI" id="CHEBI:15379"/>
        <dbReference type="ChEBI" id="CHEBI:16113"/>
        <dbReference type="ChEBI" id="CHEBI:17759"/>
        <dbReference type="ChEBI" id="CHEBI:57540"/>
        <dbReference type="ChEBI" id="CHEBI:57945"/>
        <dbReference type="EC" id="1.14.19.21"/>
    </reaction>
    <physiologicalReaction direction="left-to-right" evidence="15">
        <dbReference type="Rhea" id="RHEA:51645"/>
    </physiologicalReaction>
</comment>
<protein>
    <recommendedName>
        <fullName evidence="14">cholesterol 7-desaturase</fullName>
        <ecNumber evidence="14">1.14.19.21</ecNumber>
    </recommendedName>
</protein>
<evidence type="ECO:0000256" key="14">
    <source>
        <dbReference type="ARBA" id="ARBA00026095"/>
    </source>
</evidence>
<evidence type="ECO:0000313" key="18">
    <source>
        <dbReference type="EMBL" id="KYQ47717.1"/>
    </source>
</evidence>
<keyword evidence="7" id="KW-1133">Transmembrane helix</keyword>
<evidence type="ECO:0000256" key="11">
    <source>
        <dbReference type="ARBA" id="ARBA00023136"/>
    </source>
</evidence>
<keyword evidence="10" id="KW-0411">Iron-sulfur</keyword>
<evidence type="ECO:0000256" key="7">
    <source>
        <dbReference type="ARBA" id="ARBA00022989"/>
    </source>
</evidence>
<dbReference type="Pfam" id="PF19298">
    <property type="entry name" value="KshA_C"/>
    <property type="match status" value="1"/>
</dbReference>
<dbReference type="PANTHER" id="PTHR21266:SF32">
    <property type="entry name" value="CHOLESTEROL 7-DESATURASE NVD"/>
    <property type="match status" value="1"/>
</dbReference>
<evidence type="ECO:0000256" key="2">
    <source>
        <dbReference type="ARBA" id="ARBA00004370"/>
    </source>
</evidence>
<evidence type="ECO:0000256" key="15">
    <source>
        <dbReference type="ARBA" id="ARBA00047853"/>
    </source>
</evidence>
<dbReference type="PROSITE" id="PS51296">
    <property type="entry name" value="RIESKE"/>
    <property type="match status" value="1"/>
</dbReference>
<dbReference type="Gene3D" id="3.90.380.10">
    <property type="entry name" value="Naphthalene 1,2-dioxygenase Alpha Subunit, Chain A, domain 1"/>
    <property type="match status" value="1"/>
</dbReference>
<evidence type="ECO:0000256" key="13">
    <source>
        <dbReference type="ARBA" id="ARBA00025729"/>
    </source>
</evidence>
<evidence type="ECO:0000256" key="10">
    <source>
        <dbReference type="ARBA" id="ARBA00023014"/>
    </source>
</evidence>
<dbReference type="UniPathway" id="UPA01020"/>
<dbReference type="GO" id="GO:0046872">
    <property type="term" value="F:metal ion binding"/>
    <property type="evidence" value="ECO:0007669"/>
    <property type="project" value="UniProtKB-KW"/>
</dbReference>
<evidence type="ECO:0000256" key="1">
    <source>
        <dbReference type="ARBA" id="ARBA00001962"/>
    </source>
</evidence>
<accession>A0A151WIP3</accession>
<keyword evidence="4" id="KW-0812">Transmembrane</keyword>
<dbReference type="GO" id="GO:0008203">
    <property type="term" value="P:cholesterol metabolic process"/>
    <property type="evidence" value="ECO:0007669"/>
    <property type="project" value="InterPro"/>
</dbReference>
<dbReference type="Gene3D" id="2.102.10.10">
    <property type="entry name" value="Rieske [2Fe-2S] iron-sulphur domain"/>
    <property type="match status" value="1"/>
</dbReference>
<feature type="domain" description="Rieske" evidence="17">
    <location>
        <begin position="208"/>
        <end position="288"/>
    </location>
</feature>
<comment type="catalytic activity">
    <reaction evidence="16">
        <text>cholesterol + NADPH + O2 + H(+) = 7-dehydrocholesterol + NADP(+) + 2 H2O</text>
        <dbReference type="Rhea" id="RHEA:45024"/>
        <dbReference type="ChEBI" id="CHEBI:15377"/>
        <dbReference type="ChEBI" id="CHEBI:15378"/>
        <dbReference type="ChEBI" id="CHEBI:15379"/>
        <dbReference type="ChEBI" id="CHEBI:16113"/>
        <dbReference type="ChEBI" id="CHEBI:17759"/>
        <dbReference type="ChEBI" id="CHEBI:57783"/>
        <dbReference type="ChEBI" id="CHEBI:58349"/>
        <dbReference type="EC" id="1.14.19.21"/>
    </reaction>
    <physiologicalReaction direction="left-to-right" evidence="16">
        <dbReference type="Rhea" id="RHEA:45025"/>
    </physiologicalReaction>
</comment>
<dbReference type="InterPro" id="IPR050584">
    <property type="entry name" value="Cholesterol_7-desaturase"/>
</dbReference>
<keyword evidence="11" id="KW-0472">Membrane</keyword>
<dbReference type="STRING" id="64791.A0A151WIP3"/>
<proteinExistence type="inferred from homology"/>
<keyword evidence="5" id="KW-0001">2Fe-2S</keyword>
<dbReference type="GO" id="GO:0016020">
    <property type="term" value="C:membrane"/>
    <property type="evidence" value="ECO:0007669"/>
    <property type="project" value="UniProtKB-SubCell"/>
</dbReference>